<dbReference type="Proteomes" id="UP000708347">
    <property type="component" value="Unassembled WGS sequence"/>
</dbReference>
<evidence type="ECO:0000256" key="1">
    <source>
        <dbReference type="ARBA" id="ARBA00006484"/>
    </source>
</evidence>
<dbReference type="PRINTS" id="PR00081">
    <property type="entry name" value="GDHRDH"/>
</dbReference>
<dbReference type="InterPro" id="IPR002347">
    <property type="entry name" value="SDR_fam"/>
</dbReference>
<evidence type="ECO:0000313" key="4">
    <source>
        <dbReference type="Proteomes" id="UP000708347"/>
    </source>
</evidence>
<protein>
    <submittedName>
        <fullName evidence="3">SDR family oxidoreductase</fullName>
    </submittedName>
</protein>
<dbReference type="PANTHER" id="PTHR42760:SF133">
    <property type="entry name" value="3-OXOACYL-[ACYL-CARRIER-PROTEIN] REDUCTASE"/>
    <property type="match status" value="1"/>
</dbReference>
<dbReference type="Gene3D" id="3.40.50.720">
    <property type="entry name" value="NAD(P)-binding Rossmann-like Domain"/>
    <property type="match status" value="1"/>
</dbReference>
<dbReference type="PRINTS" id="PR00080">
    <property type="entry name" value="SDRFAMILY"/>
</dbReference>
<dbReference type="CDD" id="cd05233">
    <property type="entry name" value="SDR_c"/>
    <property type="match status" value="1"/>
</dbReference>
<dbReference type="PANTHER" id="PTHR42760">
    <property type="entry name" value="SHORT-CHAIN DEHYDROGENASES/REDUCTASES FAMILY MEMBER"/>
    <property type="match status" value="1"/>
</dbReference>
<dbReference type="InterPro" id="IPR020904">
    <property type="entry name" value="Sc_DH/Rdtase_CS"/>
</dbReference>
<accession>A0ABX2K199</accession>
<sequence length="272" mass="27553">MSGVIVTGAASGIGRASAEALIADGRRVALWDIAPAVADVADGLGMPHAVIDVCDGAAMSAAVDAAAAALDGIDGLVHAAGRVIPEPVGAYTAESWDAVLDVNLKAQAILAQLILPHLLEAARAGAGPAIVGISSIEGLTANPFIPAYCASKAGLLGLTRSMAAQLGPEGIRVNAVCPGFIRTPMLQIALDVDEVRQSFEAAAPIGRLGNPEEVAAAVAFLMSPKASFVTGSHLVVGRGSDQQTPMRSGSVGPYAWDVGPYRGHPDLRSIEP</sequence>
<evidence type="ECO:0000256" key="2">
    <source>
        <dbReference type="ARBA" id="ARBA00023002"/>
    </source>
</evidence>
<keyword evidence="4" id="KW-1185">Reference proteome</keyword>
<dbReference type="EMBL" id="VBSB01000036">
    <property type="protein sequence ID" value="NTY63756.1"/>
    <property type="molecule type" value="Genomic_DNA"/>
</dbReference>
<dbReference type="InterPro" id="IPR036291">
    <property type="entry name" value="NAD(P)-bd_dom_sf"/>
</dbReference>
<evidence type="ECO:0000313" key="3">
    <source>
        <dbReference type="EMBL" id="NTY63756.1"/>
    </source>
</evidence>
<reference evidence="3 4" key="1">
    <citation type="submission" date="2019-05" db="EMBL/GenBank/DDBJ databases">
        <title>Mycolicibacterium sphagni ENV482 genome assembly.</title>
        <authorList>
            <person name="Chen W."/>
            <person name="Faulkner N.W."/>
            <person name="Hyman M.R."/>
        </authorList>
    </citation>
    <scope>NUCLEOTIDE SEQUENCE [LARGE SCALE GENOMIC DNA]</scope>
    <source>
        <strain evidence="3 4">ENV482</strain>
    </source>
</reference>
<name>A0ABX2K199_9MYCO</name>
<proteinExistence type="inferred from homology"/>
<dbReference type="SUPFAM" id="SSF51735">
    <property type="entry name" value="NAD(P)-binding Rossmann-fold domains"/>
    <property type="match status" value="1"/>
</dbReference>
<comment type="similarity">
    <text evidence="1">Belongs to the short-chain dehydrogenases/reductases (SDR) family.</text>
</comment>
<comment type="caution">
    <text evidence="3">The sequence shown here is derived from an EMBL/GenBank/DDBJ whole genome shotgun (WGS) entry which is preliminary data.</text>
</comment>
<organism evidence="3 4">
    <name type="scientific">Mycolicibacterium sphagni</name>
    <dbReference type="NCBI Taxonomy" id="1786"/>
    <lineage>
        <taxon>Bacteria</taxon>
        <taxon>Bacillati</taxon>
        <taxon>Actinomycetota</taxon>
        <taxon>Actinomycetes</taxon>
        <taxon>Mycobacteriales</taxon>
        <taxon>Mycobacteriaceae</taxon>
        <taxon>Mycolicibacterium</taxon>
    </lineage>
</organism>
<dbReference type="RefSeq" id="WP_174401365.1">
    <property type="nucleotide sequence ID" value="NZ_VBSB01000036.1"/>
</dbReference>
<dbReference type="PROSITE" id="PS00061">
    <property type="entry name" value="ADH_SHORT"/>
    <property type="match status" value="1"/>
</dbReference>
<dbReference type="Pfam" id="PF13561">
    <property type="entry name" value="adh_short_C2"/>
    <property type="match status" value="1"/>
</dbReference>
<gene>
    <name evidence="3" type="ORF">FEG63_29990</name>
</gene>
<keyword evidence="2" id="KW-0560">Oxidoreductase</keyword>